<evidence type="ECO:0000313" key="3">
    <source>
        <dbReference type="Proteomes" id="UP000192927"/>
    </source>
</evidence>
<proteinExistence type="predicted"/>
<keyword evidence="3" id="KW-1185">Reference proteome</keyword>
<dbReference type="AlphaFoldDB" id="A0A1W5D408"/>
<dbReference type="InterPro" id="IPR018490">
    <property type="entry name" value="cNMP-bd_dom_sf"/>
</dbReference>
<dbReference type="InterPro" id="IPR000595">
    <property type="entry name" value="cNMP-bd_dom"/>
</dbReference>
<dbReference type="Proteomes" id="UP000192927">
    <property type="component" value="Unassembled WGS sequence"/>
</dbReference>
<name>A0A1W5D408_9LECA</name>
<feature type="domain" description="Cyclic nucleotide-binding" evidence="1">
    <location>
        <begin position="73"/>
        <end position="108"/>
    </location>
</feature>
<dbReference type="PROSITE" id="PS50042">
    <property type="entry name" value="CNMP_BINDING_3"/>
    <property type="match status" value="1"/>
</dbReference>
<organism evidence="2 3">
    <name type="scientific">Lasallia pustulata</name>
    <dbReference type="NCBI Taxonomy" id="136370"/>
    <lineage>
        <taxon>Eukaryota</taxon>
        <taxon>Fungi</taxon>
        <taxon>Dikarya</taxon>
        <taxon>Ascomycota</taxon>
        <taxon>Pezizomycotina</taxon>
        <taxon>Lecanoromycetes</taxon>
        <taxon>OSLEUM clade</taxon>
        <taxon>Umbilicariomycetidae</taxon>
        <taxon>Umbilicariales</taxon>
        <taxon>Umbilicariaceae</taxon>
        <taxon>Lasallia</taxon>
    </lineage>
</organism>
<dbReference type="SUPFAM" id="SSF51206">
    <property type="entry name" value="cAMP-binding domain-like"/>
    <property type="match status" value="1"/>
</dbReference>
<accession>A0A1W5D408</accession>
<evidence type="ECO:0000313" key="2">
    <source>
        <dbReference type="EMBL" id="SLM37702.1"/>
    </source>
</evidence>
<sequence length="126" mass="13992">MSDKYANRRGPASVEQSPRLVSYDSRRQTAIFNNAFGFIDPYEASNDGDSESAMSSSAASISGSLQGRSLSDELMNDVEIVFFPKDSVLVEQGERNPGVYYVIDGFLDDEEWFIENTFHSTKCKGP</sequence>
<evidence type="ECO:0000259" key="1">
    <source>
        <dbReference type="PROSITE" id="PS50042"/>
    </source>
</evidence>
<reference evidence="3" key="1">
    <citation type="submission" date="2017-03" db="EMBL/GenBank/DDBJ databases">
        <authorList>
            <person name="Sharma R."/>
            <person name="Thines M."/>
        </authorList>
    </citation>
    <scope>NUCLEOTIDE SEQUENCE [LARGE SCALE GENOMIC DNA]</scope>
</reference>
<dbReference type="EMBL" id="FWEW01001808">
    <property type="protein sequence ID" value="SLM37702.1"/>
    <property type="molecule type" value="Genomic_DNA"/>
</dbReference>
<protein>
    <submittedName>
        <fullName evidence="2">Lysophospholipase nte1</fullName>
    </submittedName>
</protein>